<dbReference type="PANTHER" id="PTHR30151">
    <property type="entry name" value="ALKANE SULFONATE ABC TRANSPORTER-RELATED, MEMBRANE SUBUNIT"/>
    <property type="match status" value="1"/>
</dbReference>
<dbReference type="SUPFAM" id="SSF161098">
    <property type="entry name" value="MetI-like"/>
    <property type="match status" value="1"/>
</dbReference>
<dbReference type="InterPro" id="IPR035906">
    <property type="entry name" value="MetI-like_sf"/>
</dbReference>
<evidence type="ECO:0000256" key="1">
    <source>
        <dbReference type="ARBA" id="ARBA00004651"/>
    </source>
</evidence>
<comment type="subcellular location">
    <subcellularLocation>
        <location evidence="1 7">Cell membrane</location>
        <topology evidence="1 7">Multi-pass membrane protein</topology>
    </subcellularLocation>
</comment>
<sequence length="272" mass="29072">MTTPAPTPPSRRPSLVPQLVAVLVAVAVWWLLTSVVAGTDSLLREFAPQHVLPALVGLVERGVLLPDVAASMWRLLVGLLVAATVGIPLGLLIGLNPTVERATLPVMQFLRMISPLSWAPIAVALFGIGHQPVFFLIAAAAVWPIVINTAAGVHAVDPGHLLVARSFGATRFEQLTAVVLPAIRGQVQTGLRVGLGIAWVVLVPAEMLGVRSGLGYQILNARDQLAYDQVMAVIVVIGVLGFCLDWAARHVLRDRRRPVRVEDADRGAREPV</sequence>
<keyword evidence="3" id="KW-1003">Cell membrane</keyword>
<dbReference type="InterPro" id="IPR000515">
    <property type="entry name" value="MetI-like"/>
</dbReference>
<dbReference type="GO" id="GO:0005886">
    <property type="term" value="C:plasma membrane"/>
    <property type="evidence" value="ECO:0007669"/>
    <property type="project" value="UniProtKB-SubCell"/>
</dbReference>
<evidence type="ECO:0000256" key="5">
    <source>
        <dbReference type="ARBA" id="ARBA00022989"/>
    </source>
</evidence>
<evidence type="ECO:0000256" key="7">
    <source>
        <dbReference type="RuleBase" id="RU363032"/>
    </source>
</evidence>
<evidence type="ECO:0000256" key="3">
    <source>
        <dbReference type="ARBA" id="ARBA00022475"/>
    </source>
</evidence>
<dbReference type="CDD" id="cd06261">
    <property type="entry name" value="TM_PBP2"/>
    <property type="match status" value="1"/>
</dbReference>
<feature type="domain" description="ABC transmembrane type-1" evidence="8">
    <location>
        <begin position="68"/>
        <end position="248"/>
    </location>
</feature>
<feature type="transmembrane region" description="Helical" evidence="7">
    <location>
        <begin position="75"/>
        <end position="97"/>
    </location>
</feature>
<feature type="transmembrane region" description="Helical" evidence="7">
    <location>
        <begin position="230"/>
        <end position="248"/>
    </location>
</feature>
<gene>
    <name evidence="9" type="ORF">Z051_16370</name>
</gene>
<reference evidence="10" key="2">
    <citation type="submission" date="2015-01" db="EMBL/GenBank/DDBJ databases">
        <title>Draft genome sequence of potential hydrocarbon metabolising strain of Rhodococcus rhodochrous.</title>
        <authorList>
            <person name="Aggarwal R.K."/>
            <person name="Dawar C."/>
        </authorList>
    </citation>
    <scope>NUCLEOTIDE SEQUENCE [LARGE SCALE GENOMIC DNA]</scope>
    <source>
        <strain evidence="10">KG-21</strain>
    </source>
</reference>
<keyword evidence="5 7" id="KW-1133">Transmembrane helix</keyword>
<comment type="similarity">
    <text evidence="7">Belongs to the binding-protein-dependent transport system permease family.</text>
</comment>
<protein>
    <submittedName>
        <fullName evidence="9">ABC transporter permease</fullName>
    </submittedName>
</protein>
<dbReference type="Pfam" id="PF00528">
    <property type="entry name" value="BPD_transp_1"/>
    <property type="match status" value="1"/>
</dbReference>
<dbReference type="Proteomes" id="UP000037712">
    <property type="component" value="Unassembled WGS sequence"/>
</dbReference>
<proteinExistence type="inferred from homology"/>
<dbReference type="PANTHER" id="PTHR30151:SF25">
    <property type="entry name" value="TAURINE TRANSPORT SYSTEM PERMEASE PROTEIN TAUC"/>
    <property type="match status" value="1"/>
</dbReference>
<feature type="transmembrane region" description="Helical" evidence="7">
    <location>
        <begin position="109"/>
        <end position="128"/>
    </location>
</feature>
<dbReference type="GO" id="GO:0010438">
    <property type="term" value="P:cellular response to sulfur starvation"/>
    <property type="evidence" value="ECO:0007669"/>
    <property type="project" value="TreeGrafter"/>
</dbReference>
<evidence type="ECO:0000256" key="2">
    <source>
        <dbReference type="ARBA" id="ARBA00022448"/>
    </source>
</evidence>
<comment type="caution">
    <text evidence="9">The sequence shown here is derived from an EMBL/GenBank/DDBJ whole genome shotgun (WGS) entry which is preliminary data.</text>
</comment>
<keyword evidence="2 7" id="KW-0813">Transport</keyword>
<keyword evidence="6 7" id="KW-0472">Membrane</keyword>
<evidence type="ECO:0000313" key="10">
    <source>
        <dbReference type="Proteomes" id="UP000037712"/>
    </source>
</evidence>
<dbReference type="PROSITE" id="PS50928">
    <property type="entry name" value="ABC_TM1"/>
    <property type="match status" value="1"/>
</dbReference>
<dbReference type="AlphaFoldDB" id="A0A0M8PEX0"/>
<organism evidence="9 10">
    <name type="scientific">Rhodococcus rhodochrous KG-21</name>
    <dbReference type="NCBI Taxonomy" id="1441923"/>
    <lineage>
        <taxon>Bacteria</taxon>
        <taxon>Bacillati</taxon>
        <taxon>Actinomycetota</taxon>
        <taxon>Actinomycetes</taxon>
        <taxon>Mycobacteriales</taxon>
        <taxon>Nocardiaceae</taxon>
        <taxon>Rhodococcus</taxon>
    </lineage>
</organism>
<evidence type="ECO:0000256" key="6">
    <source>
        <dbReference type="ARBA" id="ARBA00023136"/>
    </source>
</evidence>
<evidence type="ECO:0000259" key="8">
    <source>
        <dbReference type="PROSITE" id="PS50928"/>
    </source>
</evidence>
<feature type="transmembrane region" description="Helical" evidence="7">
    <location>
        <begin position="134"/>
        <end position="156"/>
    </location>
</feature>
<dbReference type="PATRIC" id="fig|1441923.3.peg.3593"/>
<dbReference type="EMBL" id="AZYO01000045">
    <property type="protein sequence ID" value="KOS55134.1"/>
    <property type="molecule type" value="Genomic_DNA"/>
</dbReference>
<keyword evidence="4 7" id="KW-0812">Transmembrane</keyword>
<name>A0A0M8PEX0_RHORH</name>
<dbReference type="Gene3D" id="1.10.3720.10">
    <property type="entry name" value="MetI-like"/>
    <property type="match status" value="1"/>
</dbReference>
<dbReference type="RefSeq" id="WP_054373574.1">
    <property type="nucleotide sequence ID" value="NZ_AZYO01000045.1"/>
</dbReference>
<evidence type="ECO:0000313" key="9">
    <source>
        <dbReference type="EMBL" id="KOS55134.1"/>
    </source>
</evidence>
<reference evidence="9 10" key="1">
    <citation type="journal article" date="2015" name="Genome Announc.">
        <title>Draft Genome Sequence of Rhodococcus rhodochrous Strain KG-21, a Soil Isolate from Oil Fields of Krishna-Godavari Basin, India.</title>
        <authorList>
            <person name="Dawar C."/>
            <person name="Aggarwal R.K."/>
        </authorList>
    </citation>
    <scope>NUCLEOTIDE SEQUENCE [LARGE SCALE GENOMIC DNA]</scope>
    <source>
        <strain evidence="9 10">KG-21</strain>
    </source>
</reference>
<accession>A0A0M8PEX0</accession>
<evidence type="ECO:0000256" key="4">
    <source>
        <dbReference type="ARBA" id="ARBA00022692"/>
    </source>
</evidence>
<dbReference type="GO" id="GO:0042918">
    <property type="term" value="P:alkanesulfonate transmembrane transport"/>
    <property type="evidence" value="ECO:0007669"/>
    <property type="project" value="UniProtKB-ARBA"/>
</dbReference>
<dbReference type="FunFam" id="1.10.3720.10:FF:000003">
    <property type="entry name" value="Aliphatic sulfonate ABC transporter permease"/>
    <property type="match status" value="1"/>
</dbReference>